<proteinExistence type="predicted"/>
<name>A0AAV4UEV4_9ARAC</name>
<comment type="caution">
    <text evidence="1">The sequence shown here is derived from an EMBL/GenBank/DDBJ whole genome shotgun (WGS) entry which is preliminary data.</text>
</comment>
<organism evidence="1 2">
    <name type="scientific">Caerostris darwini</name>
    <dbReference type="NCBI Taxonomy" id="1538125"/>
    <lineage>
        <taxon>Eukaryota</taxon>
        <taxon>Metazoa</taxon>
        <taxon>Ecdysozoa</taxon>
        <taxon>Arthropoda</taxon>
        <taxon>Chelicerata</taxon>
        <taxon>Arachnida</taxon>
        <taxon>Araneae</taxon>
        <taxon>Araneomorphae</taxon>
        <taxon>Entelegynae</taxon>
        <taxon>Araneoidea</taxon>
        <taxon>Araneidae</taxon>
        <taxon>Caerostris</taxon>
    </lineage>
</organism>
<evidence type="ECO:0000313" key="1">
    <source>
        <dbReference type="EMBL" id="GIY56343.1"/>
    </source>
</evidence>
<reference evidence="1 2" key="1">
    <citation type="submission" date="2021-06" db="EMBL/GenBank/DDBJ databases">
        <title>Caerostris darwini draft genome.</title>
        <authorList>
            <person name="Kono N."/>
            <person name="Arakawa K."/>
        </authorList>
    </citation>
    <scope>NUCLEOTIDE SEQUENCE [LARGE SCALE GENOMIC DNA]</scope>
</reference>
<dbReference type="Proteomes" id="UP001054837">
    <property type="component" value="Unassembled WGS sequence"/>
</dbReference>
<accession>A0AAV4UEV4</accession>
<dbReference type="AlphaFoldDB" id="A0AAV4UEV4"/>
<sequence length="145" mass="16641">METNTSRSRSMSLPIIWGDLELSDEGILKLCSQTSFVDSELLKAHETAVIKILAVQKQQLEKGYTHCITYQRNVLRRSWMGNLPKGINTSEYWFTQDGAPPHRTLSVFDIINNKFGTRVIAYQYPNSYPITSALHWDPYSQIESL</sequence>
<protein>
    <submittedName>
        <fullName evidence="1">Uncharacterized protein</fullName>
    </submittedName>
</protein>
<keyword evidence="2" id="KW-1185">Reference proteome</keyword>
<gene>
    <name evidence="1" type="ORF">CDAR_288761</name>
</gene>
<evidence type="ECO:0000313" key="2">
    <source>
        <dbReference type="Proteomes" id="UP001054837"/>
    </source>
</evidence>
<dbReference type="EMBL" id="BPLQ01011192">
    <property type="protein sequence ID" value="GIY56343.1"/>
    <property type="molecule type" value="Genomic_DNA"/>
</dbReference>